<feature type="compositionally biased region" description="Basic and acidic residues" evidence="1">
    <location>
        <begin position="123"/>
        <end position="139"/>
    </location>
</feature>
<sequence length="177" mass="16489">MKLTKLSLPFVSVLLLGSLQLSTAWAGGAAGGATGAAGVGAGAGGNTGAAGVGAGAGGNAGANGVGVGAGGNAGAAGVGVDVNGNAGANGSVVPNGSTTNRTGVNPNQPAAPAGQTQNNPAPVRKDINRVDPANRDTRARSNTSTVPPATNNTCTTIDGQMASGSQCTATGATPNTR</sequence>
<protein>
    <recommendedName>
        <fullName evidence="5">PE-PGRS family protein</fullName>
    </recommendedName>
</protein>
<dbReference type="EMBL" id="JBHTKB010000001">
    <property type="protein sequence ID" value="MFD0912786.1"/>
    <property type="molecule type" value="Genomic_DNA"/>
</dbReference>
<name>A0ABW3F2X5_9PROT</name>
<keyword evidence="2" id="KW-0732">Signal</keyword>
<comment type="caution">
    <text evidence="3">The sequence shown here is derived from an EMBL/GenBank/DDBJ whole genome shotgun (WGS) entry which is preliminary data.</text>
</comment>
<dbReference type="Proteomes" id="UP001597128">
    <property type="component" value="Unassembled WGS sequence"/>
</dbReference>
<evidence type="ECO:0000313" key="3">
    <source>
        <dbReference type="EMBL" id="MFD0912786.1"/>
    </source>
</evidence>
<feature type="chain" id="PRO_5046204055" description="PE-PGRS family protein" evidence="2">
    <location>
        <begin position="27"/>
        <end position="177"/>
    </location>
</feature>
<reference evidence="4" key="1">
    <citation type="journal article" date="2019" name="Int. J. Syst. Evol. Microbiol.">
        <title>The Global Catalogue of Microorganisms (GCM) 10K type strain sequencing project: providing services to taxonomists for standard genome sequencing and annotation.</title>
        <authorList>
            <consortium name="The Broad Institute Genomics Platform"/>
            <consortium name="The Broad Institute Genome Sequencing Center for Infectious Disease"/>
            <person name="Wu L."/>
            <person name="Ma J."/>
        </authorList>
    </citation>
    <scope>NUCLEOTIDE SEQUENCE [LARGE SCALE GENOMIC DNA]</scope>
    <source>
        <strain evidence="4">CCUG 58412</strain>
    </source>
</reference>
<organism evidence="3 4">
    <name type="scientific">Methylophilus luteus</name>
    <dbReference type="NCBI Taxonomy" id="640108"/>
    <lineage>
        <taxon>Bacteria</taxon>
        <taxon>Pseudomonadati</taxon>
        <taxon>Pseudomonadota</taxon>
        <taxon>Betaproteobacteria</taxon>
        <taxon>Nitrosomonadales</taxon>
        <taxon>Methylophilaceae</taxon>
        <taxon>Methylophilus</taxon>
    </lineage>
</organism>
<proteinExistence type="predicted"/>
<keyword evidence="4" id="KW-1185">Reference proteome</keyword>
<feature type="region of interest" description="Disordered" evidence="1">
    <location>
        <begin position="89"/>
        <end position="177"/>
    </location>
</feature>
<gene>
    <name evidence="3" type="ORF">ACFQ1Z_04440</name>
</gene>
<evidence type="ECO:0008006" key="5">
    <source>
        <dbReference type="Google" id="ProtNLM"/>
    </source>
</evidence>
<dbReference type="RefSeq" id="WP_379055944.1">
    <property type="nucleotide sequence ID" value="NZ_JBHTKB010000001.1"/>
</dbReference>
<feature type="compositionally biased region" description="Polar residues" evidence="1">
    <location>
        <begin position="140"/>
        <end position="177"/>
    </location>
</feature>
<evidence type="ECO:0000256" key="1">
    <source>
        <dbReference type="SAM" id="MobiDB-lite"/>
    </source>
</evidence>
<accession>A0ABW3F2X5</accession>
<evidence type="ECO:0000256" key="2">
    <source>
        <dbReference type="SAM" id="SignalP"/>
    </source>
</evidence>
<feature type="compositionally biased region" description="Polar residues" evidence="1">
    <location>
        <begin position="92"/>
        <end position="120"/>
    </location>
</feature>
<evidence type="ECO:0000313" key="4">
    <source>
        <dbReference type="Proteomes" id="UP001597128"/>
    </source>
</evidence>
<feature type="signal peptide" evidence="2">
    <location>
        <begin position="1"/>
        <end position="26"/>
    </location>
</feature>